<keyword evidence="3" id="KW-1185">Reference proteome</keyword>
<evidence type="ECO:0000313" key="2">
    <source>
        <dbReference type="EMBL" id="RPA83762.1"/>
    </source>
</evidence>
<gene>
    <name evidence="2" type="ORF">BJ508DRAFT_413115</name>
</gene>
<evidence type="ECO:0000313" key="3">
    <source>
        <dbReference type="Proteomes" id="UP000275078"/>
    </source>
</evidence>
<evidence type="ECO:0000256" key="1">
    <source>
        <dbReference type="SAM" id="MobiDB-lite"/>
    </source>
</evidence>
<proteinExistence type="predicted"/>
<protein>
    <submittedName>
        <fullName evidence="2">Uncharacterized protein</fullName>
    </submittedName>
</protein>
<feature type="compositionally biased region" description="Basic and acidic residues" evidence="1">
    <location>
        <begin position="170"/>
        <end position="179"/>
    </location>
</feature>
<organism evidence="2 3">
    <name type="scientific">Ascobolus immersus RN42</name>
    <dbReference type="NCBI Taxonomy" id="1160509"/>
    <lineage>
        <taxon>Eukaryota</taxon>
        <taxon>Fungi</taxon>
        <taxon>Dikarya</taxon>
        <taxon>Ascomycota</taxon>
        <taxon>Pezizomycotina</taxon>
        <taxon>Pezizomycetes</taxon>
        <taxon>Pezizales</taxon>
        <taxon>Ascobolaceae</taxon>
        <taxon>Ascobolus</taxon>
    </lineage>
</organism>
<accession>A0A3N4ICD6</accession>
<name>A0A3N4ICD6_ASCIM</name>
<dbReference type="AlphaFoldDB" id="A0A3N4ICD6"/>
<dbReference type="Proteomes" id="UP000275078">
    <property type="component" value="Unassembled WGS sequence"/>
</dbReference>
<dbReference type="EMBL" id="ML119662">
    <property type="protein sequence ID" value="RPA83762.1"/>
    <property type="molecule type" value="Genomic_DNA"/>
</dbReference>
<feature type="compositionally biased region" description="Pro residues" evidence="1">
    <location>
        <begin position="97"/>
        <end position="111"/>
    </location>
</feature>
<sequence>MLRIPNRPTPPTRHHTRLDINHLLPITLIIIIRPRLNHHLPIRPRLHHLNTLWNLPPLRPRRPPLTLHPHPLTLHRLRIHHPTLNIILLRHSRPDIPYPSPRLPPPPPPPTTHTRPGTRLHMRRHCKDLPERIHPMQPSQPALRAPRKYTPLEIIVRPAGSQPECAGAGTDKHAEEHEG</sequence>
<reference evidence="2 3" key="1">
    <citation type="journal article" date="2018" name="Nat. Ecol. Evol.">
        <title>Pezizomycetes genomes reveal the molecular basis of ectomycorrhizal truffle lifestyle.</title>
        <authorList>
            <person name="Murat C."/>
            <person name="Payen T."/>
            <person name="Noel B."/>
            <person name="Kuo A."/>
            <person name="Morin E."/>
            <person name="Chen J."/>
            <person name="Kohler A."/>
            <person name="Krizsan K."/>
            <person name="Balestrini R."/>
            <person name="Da Silva C."/>
            <person name="Montanini B."/>
            <person name="Hainaut M."/>
            <person name="Levati E."/>
            <person name="Barry K.W."/>
            <person name="Belfiori B."/>
            <person name="Cichocki N."/>
            <person name="Clum A."/>
            <person name="Dockter R.B."/>
            <person name="Fauchery L."/>
            <person name="Guy J."/>
            <person name="Iotti M."/>
            <person name="Le Tacon F."/>
            <person name="Lindquist E.A."/>
            <person name="Lipzen A."/>
            <person name="Malagnac F."/>
            <person name="Mello A."/>
            <person name="Molinier V."/>
            <person name="Miyauchi S."/>
            <person name="Poulain J."/>
            <person name="Riccioni C."/>
            <person name="Rubini A."/>
            <person name="Sitrit Y."/>
            <person name="Splivallo R."/>
            <person name="Traeger S."/>
            <person name="Wang M."/>
            <person name="Zifcakova L."/>
            <person name="Wipf D."/>
            <person name="Zambonelli A."/>
            <person name="Paolocci F."/>
            <person name="Nowrousian M."/>
            <person name="Ottonello S."/>
            <person name="Baldrian P."/>
            <person name="Spatafora J.W."/>
            <person name="Henrissat B."/>
            <person name="Nagy L.G."/>
            <person name="Aury J.M."/>
            <person name="Wincker P."/>
            <person name="Grigoriev I.V."/>
            <person name="Bonfante P."/>
            <person name="Martin F.M."/>
        </authorList>
    </citation>
    <scope>NUCLEOTIDE SEQUENCE [LARGE SCALE GENOMIC DNA]</scope>
    <source>
        <strain evidence="2 3">RN42</strain>
    </source>
</reference>
<feature type="region of interest" description="Disordered" evidence="1">
    <location>
        <begin position="97"/>
        <end position="118"/>
    </location>
</feature>
<feature type="region of interest" description="Disordered" evidence="1">
    <location>
        <begin position="157"/>
        <end position="179"/>
    </location>
</feature>